<reference evidence="4" key="1">
    <citation type="journal article" date="2019" name="Int. J. Syst. Evol. Microbiol.">
        <title>The Global Catalogue of Microorganisms (GCM) 10K type strain sequencing project: providing services to taxonomists for standard genome sequencing and annotation.</title>
        <authorList>
            <consortium name="The Broad Institute Genomics Platform"/>
            <consortium name="The Broad Institute Genome Sequencing Center for Infectious Disease"/>
            <person name="Wu L."/>
            <person name="Ma J."/>
        </authorList>
    </citation>
    <scope>NUCLEOTIDE SEQUENCE [LARGE SCALE GENOMIC DNA]</scope>
    <source>
        <strain evidence="4">XZYJT-10</strain>
    </source>
</reference>
<keyword evidence="4" id="KW-1185">Reference proteome</keyword>
<evidence type="ECO:0000313" key="3">
    <source>
        <dbReference type="EMBL" id="MFC7279529.1"/>
    </source>
</evidence>
<dbReference type="RefSeq" id="WP_378976941.1">
    <property type="nucleotide sequence ID" value="NZ_JBHTBJ010000053.1"/>
</dbReference>
<feature type="domain" description="Septum formation-related" evidence="2">
    <location>
        <begin position="48"/>
        <end position="254"/>
    </location>
</feature>
<protein>
    <submittedName>
        <fullName evidence="3">Septum formation family protein</fullName>
    </submittedName>
</protein>
<name>A0ABW2I3T1_9ACTN</name>
<dbReference type="Pfam" id="PF13845">
    <property type="entry name" value="Septum_form"/>
    <property type="match status" value="1"/>
</dbReference>
<evidence type="ECO:0000259" key="2">
    <source>
        <dbReference type="Pfam" id="PF13845"/>
    </source>
</evidence>
<evidence type="ECO:0000313" key="4">
    <source>
        <dbReference type="Proteomes" id="UP001596548"/>
    </source>
</evidence>
<feature type="signal peptide" evidence="1">
    <location>
        <begin position="1"/>
        <end position="17"/>
    </location>
</feature>
<accession>A0ABW2I3T1</accession>
<organism evidence="3 4">
    <name type="scientific">Paractinoplanes rhizophilus</name>
    <dbReference type="NCBI Taxonomy" id="1416877"/>
    <lineage>
        <taxon>Bacteria</taxon>
        <taxon>Bacillati</taxon>
        <taxon>Actinomycetota</taxon>
        <taxon>Actinomycetes</taxon>
        <taxon>Micromonosporales</taxon>
        <taxon>Micromonosporaceae</taxon>
        <taxon>Paractinoplanes</taxon>
    </lineage>
</organism>
<dbReference type="Proteomes" id="UP001596548">
    <property type="component" value="Unassembled WGS sequence"/>
</dbReference>
<gene>
    <name evidence="3" type="ORF">ACFQS1_36670</name>
</gene>
<dbReference type="PROSITE" id="PS51257">
    <property type="entry name" value="PROKAR_LIPOPROTEIN"/>
    <property type="match status" value="1"/>
</dbReference>
<sequence length="282" mass="30002">MRRWVAAMSMITCAALAGCGADLPRGVDGDLTNNWPPMAPATQFRPSAGACHAELTRTATADDYEPVPCAGAHLAETAAVAEVTEQSQAYATCAEKASTFLGGDWRTGWVVLQPVLPSRAAWSGGARWVRCDVVETSPVDGALVRRRGSMKGAVQPGGRLRMACANPTIEDDSVTEMHPVACGRTHTAEFAGLFATDRAKSSQLSGDELAKGCDAAIAKFAGLPDDDTLPSRIGWLGFPPDDAAWAMGDRAIRCFLWLNGETMTGSYRNAGTAKLKIHYKKR</sequence>
<dbReference type="InterPro" id="IPR026004">
    <property type="entry name" value="Septum_form"/>
</dbReference>
<comment type="caution">
    <text evidence="3">The sequence shown here is derived from an EMBL/GenBank/DDBJ whole genome shotgun (WGS) entry which is preliminary data.</text>
</comment>
<feature type="chain" id="PRO_5047068857" evidence="1">
    <location>
        <begin position="18"/>
        <end position="282"/>
    </location>
</feature>
<keyword evidence="1" id="KW-0732">Signal</keyword>
<evidence type="ECO:0000256" key="1">
    <source>
        <dbReference type="SAM" id="SignalP"/>
    </source>
</evidence>
<proteinExistence type="predicted"/>
<dbReference type="EMBL" id="JBHTBJ010000053">
    <property type="protein sequence ID" value="MFC7279529.1"/>
    <property type="molecule type" value="Genomic_DNA"/>
</dbReference>